<name>A0AAD5BQU4_AMBAR</name>
<evidence type="ECO:0000313" key="1">
    <source>
        <dbReference type="EMBL" id="KAI7727574.1"/>
    </source>
</evidence>
<sequence length="49" mass="5827">MLYSIELPFCNCCAAPYLCRSHKCFNHFCCDSSIKRSHNFYFCYCYCSC</sequence>
<gene>
    <name evidence="1" type="ORF">M8C21_010975</name>
</gene>
<proteinExistence type="predicted"/>
<dbReference type="EMBL" id="JAMZMK010011346">
    <property type="protein sequence ID" value="KAI7727574.1"/>
    <property type="molecule type" value="Genomic_DNA"/>
</dbReference>
<keyword evidence="2" id="KW-1185">Reference proteome</keyword>
<comment type="caution">
    <text evidence="1">The sequence shown here is derived from an EMBL/GenBank/DDBJ whole genome shotgun (WGS) entry which is preliminary data.</text>
</comment>
<evidence type="ECO:0000313" key="2">
    <source>
        <dbReference type="Proteomes" id="UP001206925"/>
    </source>
</evidence>
<dbReference type="Proteomes" id="UP001206925">
    <property type="component" value="Unassembled WGS sequence"/>
</dbReference>
<organism evidence="1 2">
    <name type="scientific">Ambrosia artemisiifolia</name>
    <name type="common">Common ragweed</name>
    <dbReference type="NCBI Taxonomy" id="4212"/>
    <lineage>
        <taxon>Eukaryota</taxon>
        <taxon>Viridiplantae</taxon>
        <taxon>Streptophyta</taxon>
        <taxon>Embryophyta</taxon>
        <taxon>Tracheophyta</taxon>
        <taxon>Spermatophyta</taxon>
        <taxon>Magnoliopsida</taxon>
        <taxon>eudicotyledons</taxon>
        <taxon>Gunneridae</taxon>
        <taxon>Pentapetalae</taxon>
        <taxon>asterids</taxon>
        <taxon>campanulids</taxon>
        <taxon>Asterales</taxon>
        <taxon>Asteraceae</taxon>
        <taxon>Asteroideae</taxon>
        <taxon>Heliantheae alliance</taxon>
        <taxon>Heliantheae</taxon>
        <taxon>Ambrosia</taxon>
    </lineage>
</organism>
<reference evidence="1" key="1">
    <citation type="submission" date="2022-06" db="EMBL/GenBank/DDBJ databases">
        <title>Uncovering the hologenomic basis of an extraordinary plant invasion.</title>
        <authorList>
            <person name="Bieker V.C."/>
            <person name="Martin M.D."/>
            <person name="Gilbert T."/>
            <person name="Hodgins K."/>
            <person name="Battlay P."/>
            <person name="Petersen B."/>
            <person name="Wilson J."/>
        </authorList>
    </citation>
    <scope>NUCLEOTIDE SEQUENCE</scope>
    <source>
        <strain evidence="1">AA19_3_7</strain>
        <tissue evidence="1">Leaf</tissue>
    </source>
</reference>
<dbReference type="AlphaFoldDB" id="A0AAD5BQU4"/>
<accession>A0AAD5BQU4</accession>
<protein>
    <submittedName>
        <fullName evidence="1">Uncharacterized protein</fullName>
    </submittedName>
</protein>